<protein>
    <recommendedName>
        <fullName evidence="4">HTH gntR-type domain-containing protein</fullName>
    </recommendedName>
</protein>
<dbReference type="InterPro" id="IPR036390">
    <property type="entry name" value="WH_DNA-bd_sf"/>
</dbReference>
<organism evidence="5 6">
    <name type="scientific">Intestinimonas butyriciproducens</name>
    <dbReference type="NCBI Taxonomy" id="1297617"/>
    <lineage>
        <taxon>Bacteria</taxon>
        <taxon>Bacillati</taxon>
        <taxon>Bacillota</taxon>
        <taxon>Clostridia</taxon>
        <taxon>Eubacteriales</taxon>
        <taxon>Intestinimonas</taxon>
    </lineage>
</organism>
<dbReference type="AlphaFoldDB" id="A0A0S2W6I6"/>
<dbReference type="EMBL" id="CP011307">
    <property type="protein sequence ID" value="ALP94939.1"/>
    <property type="molecule type" value="Genomic_DNA"/>
</dbReference>
<dbReference type="Pfam" id="PF00392">
    <property type="entry name" value="GntR"/>
    <property type="match status" value="1"/>
</dbReference>
<feature type="domain" description="HTH gntR-type" evidence="4">
    <location>
        <begin position="5"/>
        <end position="73"/>
    </location>
</feature>
<evidence type="ECO:0000256" key="3">
    <source>
        <dbReference type="ARBA" id="ARBA00023163"/>
    </source>
</evidence>
<name>A0A0S2W6I6_9FIRM</name>
<dbReference type="STRING" id="1297617.IB211_02548"/>
<evidence type="ECO:0000256" key="1">
    <source>
        <dbReference type="ARBA" id="ARBA00023015"/>
    </source>
</evidence>
<evidence type="ECO:0000256" key="2">
    <source>
        <dbReference type="ARBA" id="ARBA00023125"/>
    </source>
</evidence>
<dbReference type="GO" id="GO:0003677">
    <property type="term" value="F:DNA binding"/>
    <property type="evidence" value="ECO:0007669"/>
    <property type="project" value="UniProtKB-KW"/>
</dbReference>
<keyword evidence="1" id="KW-0805">Transcription regulation</keyword>
<evidence type="ECO:0000313" key="6">
    <source>
        <dbReference type="Proteomes" id="UP000064844"/>
    </source>
</evidence>
<evidence type="ECO:0000313" key="5">
    <source>
        <dbReference type="EMBL" id="ALP94939.1"/>
    </source>
</evidence>
<dbReference type="PROSITE" id="PS50949">
    <property type="entry name" value="HTH_GNTR"/>
    <property type="match status" value="1"/>
</dbReference>
<accession>A0A0S2W6I6</accession>
<sequence>MEQYVTLFSRVYQDLKGRIVTGQFPSGGDFPSIQRLRQEYQIGFRTAKEVTVRLREEGYIASRNRKPPQVCWEGGMPAALAVLSHRGQLAELYDAFAIVMPLLSSFASQTCDMRLLPRVMNRRSGPCTGA</sequence>
<proteinExistence type="predicted"/>
<dbReference type="InterPro" id="IPR036388">
    <property type="entry name" value="WH-like_DNA-bd_sf"/>
</dbReference>
<reference evidence="6" key="2">
    <citation type="submission" date="2015-04" db="EMBL/GenBank/DDBJ databases">
        <title>A butyrogenic pathway from the amino acid lysine in a human gut commensal.</title>
        <authorList>
            <person name="de Vos W.M."/>
            <person name="Bui N.T.P."/>
            <person name="Plugge C.M."/>
            <person name="Ritari J."/>
        </authorList>
    </citation>
    <scope>NUCLEOTIDE SEQUENCE [LARGE SCALE GENOMIC DNA]</scope>
    <source>
        <strain evidence="6">AF211</strain>
    </source>
</reference>
<dbReference type="Proteomes" id="UP000064844">
    <property type="component" value="Chromosome"/>
</dbReference>
<dbReference type="KEGG" id="ibu:IB211_02548"/>
<dbReference type="GO" id="GO:0003700">
    <property type="term" value="F:DNA-binding transcription factor activity"/>
    <property type="evidence" value="ECO:0007669"/>
    <property type="project" value="InterPro"/>
</dbReference>
<keyword evidence="2" id="KW-0238">DNA-binding</keyword>
<dbReference type="SUPFAM" id="SSF46785">
    <property type="entry name" value="Winged helix' DNA-binding domain"/>
    <property type="match status" value="1"/>
</dbReference>
<keyword evidence="3" id="KW-0804">Transcription</keyword>
<gene>
    <name evidence="5" type="ORF">IB211_02548</name>
</gene>
<dbReference type="RefSeq" id="WP_242857346.1">
    <property type="nucleotide sequence ID" value="NZ_CALICV010000063.1"/>
</dbReference>
<reference evidence="5 6" key="1">
    <citation type="journal article" date="2015" name="Nat. Commun.">
        <title>Production of butyrate from lysine and the Amadori product fructoselysine by a human gut commensal.</title>
        <authorList>
            <person name="Bui T.P."/>
            <person name="Ritari J."/>
            <person name="Boeren S."/>
            <person name="de Waard P."/>
            <person name="Plugge C.M."/>
            <person name="de Vos W.M."/>
        </authorList>
    </citation>
    <scope>NUCLEOTIDE SEQUENCE [LARGE SCALE GENOMIC DNA]</scope>
    <source>
        <strain evidence="5 6">AF211</strain>
    </source>
</reference>
<keyword evidence="6" id="KW-1185">Reference proteome</keyword>
<evidence type="ECO:0000259" key="4">
    <source>
        <dbReference type="PROSITE" id="PS50949"/>
    </source>
</evidence>
<dbReference type="Gene3D" id="1.10.10.10">
    <property type="entry name" value="Winged helix-like DNA-binding domain superfamily/Winged helix DNA-binding domain"/>
    <property type="match status" value="1"/>
</dbReference>
<dbReference type="InterPro" id="IPR000524">
    <property type="entry name" value="Tscrpt_reg_HTH_GntR"/>
</dbReference>